<proteinExistence type="predicted"/>
<dbReference type="InterPro" id="IPR032055">
    <property type="entry name" value="TMEM72"/>
</dbReference>
<keyword evidence="3" id="KW-1185">Reference proteome</keyword>
<feature type="compositionally biased region" description="Polar residues" evidence="1">
    <location>
        <begin position="201"/>
        <end position="217"/>
    </location>
</feature>
<name>A0A7N9CUP6_MACFA</name>
<feature type="region of interest" description="Disordered" evidence="1">
    <location>
        <begin position="195"/>
        <end position="217"/>
    </location>
</feature>
<reference evidence="2" key="3">
    <citation type="submission" date="2025-09" db="UniProtKB">
        <authorList>
            <consortium name="Ensembl"/>
        </authorList>
    </citation>
    <scope>IDENTIFICATION</scope>
</reference>
<protein>
    <submittedName>
        <fullName evidence="2">Transmembrane protein 72</fullName>
    </submittedName>
</protein>
<evidence type="ECO:0000256" key="1">
    <source>
        <dbReference type="SAM" id="MobiDB-lite"/>
    </source>
</evidence>
<gene>
    <name evidence="2" type="primary">TMEM72</name>
</gene>
<organism evidence="2 3">
    <name type="scientific">Macaca fascicularis</name>
    <name type="common">Crab-eating macaque</name>
    <name type="synonym">Cynomolgus monkey</name>
    <dbReference type="NCBI Taxonomy" id="9541"/>
    <lineage>
        <taxon>Eukaryota</taxon>
        <taxon>Metazoa</taxon>
        <taxon>Chordata</taxon>
        <taxon>Craniata</taxon>
        <taxon>Vertebrata</taxon>
        <taxon>Euteleostomi</taxon>
        <taxon>Mammalia</taxon>
        <taxon>Eutheria</taxon>
        <taxon>Euarchontoglires</taxon>
        <taxon>Primates</taxon>
        <taxon>Haplorrhini</taxon>
        <taxon>Catarrhini</taxon>
        <taxon>Cercopithecidae</taxon>
        <taxon>Cercopithecinae</taxon>
        <taxon>Macaca</taxon>
    </lineage>
</organism>
<dbReference type="GeneTree" id="ENSGT00390000006888"/>
<dbReference type="Bgee" id="ENSMFAG00000041197">
    <property type="expression patterns" value="Expressed in adult mammalian kidney"/>
</dbReference>
<dbReference type="Ensembl" id="ENSMFAT00000090597.1">
    <property type="protein sequence ID" value="ENSMFAP00000054120.1"/>
    <property type="gene ID" value="ENSMFAG00000041197.2"/>
</dbReference>
<dbReference type="PANTHER" id="PTHR28474">
    <property type="entry name" value="TRANSMEMBRANE PROTEIN 72"/>
    <property type="match status" value="1"/>
</dbReference>
<sequence>MVNCQLQAASSPALIADLRRLGCAGAERLQPRLGLCEQREHSSKVMIKLSPRQGHGLSREGEPYSHLGQAAVARTGLGRQGPGVQGPRASSHSLLPAQGCSGASQGRRLCCPPCRDFVLTPSTMKLQVFWTGLEYTCRLLGITTAAGLQEPLSPYAKGPTLWLSCWPSASSSMLIVTGLAYFLLSKRKKRKAVPEVLASPEQYTDPSSSAVSTTGSGDTEQTYTFHGALKEGPSSLFIHMKSILKGTKKPSALQPPNTLMELSLEPADSLAKKKQVHFEDNVVRIVPSLAEGLDDGDSEPEEETTSDTTPIIPPPQAPVFLSSLTGTGLF</sequence>
<dbReference type="PANTHER" id="PTHR28474:SF1">
    <property type="entry name" value="TRANSMEMBRANE PROTEIN 72"/>
    <property type="match status" value="1"/>
</dbReference>
<reference evidence="2" key="2">
    <citation type="submission" date="2025-08" db="UniProtKB">
        <authorList>
            <consortium name="Ensembl"/>
        </authorList>
    </citation>
    <scope>IDENTIFICATION</scope>
</reference>
<evidence type="ECO:0000313" key="3">
    <source>
        <dbReference type="Proteomes" id="UP000233100"/>
    </source>
</evidence>
<feature type="compositionally biased region" description="Acidic residues" evidence="1">
    <location>
        <begin position="292"/>
        <end position="305"/>
    </location>
</feature>
<dbReference type="Proteomes" id="UP000233100">
    <property type="component" value="Chromosome 9"/>
</dbReference>
<dbReference type="AlphaFoldDB" id="A0A7N9CUP6"/>
<feature type="region of interest" description="Disordered" evidence="1">
    <location>
        <begin position="289"/>
        <end position="318"/>
    </location>
</feature>
<reference evidence="2 3" key="1">
    <citation type="submission" date="2013-03" db="EMBL/GenBank/DDBJ databases">
        <authorList>
            <person name="Warren W."/>
            <person name="Wilson R.K."/>
        </authorList>
    </citation>
    <scope>NUCLEOTIDE SEQUENCE</scope>
</reference>
<evidence type="ECO:0000313" key="2">
    <source>
        <dbReference type="Ensembl" id="ENSMFAP00000054120.1"/>
    </source>
</evidence>
<accession>A0A7N9CUP6</accession>